<name>A0A179IRV4_CORDF</name>
<protein>
    <recommendedName>
        <fullName evidence="1">N-acetyltransferase domain-containing protein</fullName>
    </recommendedName>
</protein>
<dbReference type="OMA" id="ARCITDF"/>
<evidence type="ECO:0000259" key="1">
    <source>
        <dbReference type="PROSITE" id="PS51186"/>
    </source>
</evidence>
<feature type="domain" description="N-acetyltransferase" evidence="1">
    <location>
        <begin position="19"/>
        <end position="164"/>
    </location>
</feature>
<dbReference type="PANTHER" id="PTHR43233:SF1">
    <property type="entry name" value="FAMILY N-ACETYLTRANSFERASE, PUTATIVE (AFU_ORTHOLOGUE AFUA_6G03350)-RELATED"/>
    <property type="match status" value="1"/>
</dbReference>
<dbReference type="OrthoDB" id="10039976at2759"/>
<sequence length="172" mass="20001">MAALRANFQSREWRRDGYLITTDSSPIPLPRLVEVFNSKEFYWANAMPLGQMQDMLENSLCFSLFRDNGGKNDFLGFARCITDYTTFLYMTDVWVDPAVQGKGLGRWMVQCVQQIIEEIPHLRRSLLFTSSREKSVPFYQKYMDMTVIESKFGDGPIIMERKGPGNPKYKRN</sequence>
<dbReference type="InterPro" id="IPR000182">
    <property type="entry name" value="GNAT_dom"/>
</dbReference>
<dbReference type="InterPro" id="IPR053144">
    <property type="entry name" value="Acetyltransferase_Butenolide"/>
</dbReference>
<dbReference type="AlphaFoldDB" id="A0A179IRV4"/>
<accession>A0A179IRV4</accession>
<dbReference type="Gene3D" id="3.40.630.30">
    <property type="match status" value="1"/>
</dbReference>
<dbReference type="GO" id="GO:0016747">
    <property type="term" value="F:acyltransferase activity, transferring groups other than amino-acyl groups"/>
    <property type="evidence" value="ECO:0007669"/>
    <property type="project" value="InterPro"/>
</dbReference>
<evidence type="ECO:0000313" key="2">
    <source>
        <dbReference type="EMBL" id="OAR04529.1"/>
    </source>
</evidence>
<dbReference type="Pfam" id="PF00583">
    <property type="entry name" value="Acetyltransf_1"/>
    <property type="match status" value="1"/>
</dbReference>
<proteinExistence type="predicted"/>
<dbReference type="Proteomes" id="UP000243081">
    <property type="component" value="Unassembled WGS sequence"/>
</dbReference>
<dbReference type="SUPFAM" id="SSF55729">
    <property type="entry name" value="Acyl-CoA N-acyltransferases (Nat)"/>
    <property type="match status" value="1"/>
</dbReference>
<dbReference type="CDD" id="cd04301">
    <property type="entry name" value="NAT_SF"/>
    <property type="match status" value="1"/>
</dbReference>
<organism evidence="2 3">
    <name type="scientific">Cordyceps confragosa</name>
    <name type="common">Lecanicillium lecanii</name>
    <dbReference type="NCBI Taxonomy" id="2714763"/>
    <lineage>
        <taxon>Eukaryota</taxon>
        <taxon>Fungi</taxon>
        <taxon>Dikarya</taxon>
        <taxon>Ascomycota</taxon>
        <taxon>Pezizomycotina</taxon>
        <taxon>Sordariomycetes</taxon>
        <taxon>Hypocreomycetidae</taxon>
        <taxon>Hypocreales</taxon>
        <taxon>Cordycipitaceae</taxon>
        <taxon>Akanthomyces</taxon>
    </lineage>
</organism>
<dbReference type="EMBL" id="LUKN01000214">
    <property type="protein sequence ID" value="OAR04529.1"/>
    <property type="molecule type" value="Genomic_DNA"/>
</dbReference>
<evidence type="ECO:0000313" key="3">
    <source>
        <dbReference type="Proteomes" id="UP000243081"/>
    </source>
</evidence>
<keyword evidence="3" id="KW-1185">Reference proteome</keyword>
<dbReference type="PROSITE" id="PS51186">
    <property type="entry name" value="GNAT"/>
    <property type="match status" value="1"/>
</dbReference>
<reference evidence="2 3" key="1">
    <citation type="submission" date="2016-03" db="EMBL/GenBank/DDBJ databases">
        <title>Fine-scale spatial genetic structure of a fungal parasite of coffee scale insects.</title>
        <authorList>
            <person name="Jackson D."/>
            <person name="Zemenick K.A."/>
            <person name="Malloure B."/>
            <person name="Quandt C.A."/>
            <person name="James T.Y."/>
        </authorList>
    </citation>
    <scope>NUCLEOTIDE SEQUENCE [LARGE SCALE GENOMIC DNA]</scope>
    <source>
        <strain evidence="2 3">UM487</strain>
    </source>
</reference>
<gene>
    <name evidence="2" type="ORF">LLEC1_02495</name>
</gene>
<dbReference type="InterPro" id="IPR016181">
    <property type="entry name" value="Acyl_CoA_acyltransferase"/>
</dbReference>
<comment type="caution">
    <text evidence="2">The sequence shown here is derived from an EMBL/GenBank/DDBJ whole genome shotgun (WGS) entry which is preliminary data.</text>
</comment>
<dbReference type="PANTHER" id="PTHR43233">
    <property type="entry name" value="FAMILY N-ACETYLTRANSFERASE, PUTATIVE (AFU_ORTHOLOGUE AFUA_6G03350)-RELATED"/>
    <property type="match status" value="1"/>
</dbReference>